<proteinExistence type="predicted"/>
<dbReference type="PROSITE" id="PS51257">
    <property type="entry name" value="PROKAR_LIPOPROTEIN"/>
    <property type="match status" value="1"/>
</dbReference>
<evidence type="ECO:0000313" key="2">
    <source>
        <dbReference type="EMBL" id="MFD0317617.1"/>
    </source>
</evidence>
<feature type="region of interest" description="Disordered" evidence="1">
    <location>
        <begin position="77"/>
        <end position="107"/>
    </location>
</feature>
<reference evidence="3" key="1">
    <citation type="journal article" date="2019" name="Int. J. Syst. Evol. Microbiol.">
        <title>The Global Catalogue of Microorganisms (GCM) 10K type strain sequencing project: providing services to taxonomists for standard genome sequencing and annotation.</title>
        <authorList>
            <consortium name="The Broad Institute Genomics Platform"/>
            <consortium name="The Broad Institute Genome Sequencing Center for Infectious Disease"/>
            <person name="Wu L."/>
            <person name="Ma J."/>
        </authorList>
    </citation>
    <scope>NUCLEOTIDE SEQUENCE [LARGE SCALE GENOMIC DNA]</scope>
    <source>
        <strain evidence="3">CGMCC 4.7400</strain>
    </source>
</reference>
<keyword evidence="3" id="KW-1185">Reference proteome</keyword>
<sequence length="232" mass="23065">MTHVRHRLAIAAALTAAAVLMTGCQSDGDSEGDSGGGGAAALSLDGLVATADGVPEDGADTCPLPYDIAAAAKAAGVDGEAGPGPVRKDAETPVATGEGGKRAEGKEALAENPGALVSCTFHIGQDDVRVHTIATEKRNAVTILAPVVSELTQVAIDDVVAFTNEAATTEETGKVVTADTGSVATVRLELDGEGDAALLVGTVDGESGEPDAALDRKQLAALTEALAGQVQE</sequence>
<evidence type="ECO:0000313" key="3">
    <source>
        <dbReference type="Proteomes" id="UP001597023"/>
    </source>
</evidence>
<evidence type="ECO:0000256" key="1">
    <source>
        <dbReference type="SAM" id="MobiDB-lite"/>
    </source>
</evidence>
<dbReference type="Proteomes" id="UP001597023">
    <property type="component" value="Unassembled WGS sequence"/>
</dbReference>
<dbReference type="EMBL" id="JBHTEB010000001">
    <property type="protein sequence ID" value="MFD0317617.1"/>
    <property type="molecule type" value="Genomic_DNA"/>
</dbReference>
<gene>
    <name evidence="2" type="ORF">ACFQZ6_26020</name>
</gene>
<protein>
    <recommendedName>
        <fullName evidence="4">DUF3558 domain-containing protein</fullName>
    </recommendedName>
</protein>
<comment type="caution">
    <text evidence="2">The sequence shown here is derived from an EMBL/GenBank/DDBJ whole genome shotgun (WGS) entry which is preliminary data.</text>
</comment>
<accession>A0ABW2WGG9</accession>
<dbReference type="RefSeq" id="WP_381613233.1">
    <property type="nucleotide sequence ID" value="NZ_JBHTEB010000001.1"/>
</dbReference>
<name>A0ABW2WGG9_9ACTN</name>
<evidence type="ECO:0008006" key="4">
    <source>
        <dbReference type="Google" id="ProtNLM"/>
    </source>
</evidence>
<organism evidence="2 3">
    <name type="scientific">Streptomyces flavalbus</name>
    <dbReference type="NCBI Taxonomy" id="2665155"/>
    <lineage>
        <taxon>Bacteria</taxon>
        <taxon>Bacillati</taxon>
        <taxon>Actinomycetota</taxon>
        <taxon>Actinomycetes</taxon>
        <taxon>Kitasatosporales</taxon>
        <taxon>Streptomycetaceae</taxon>
        <taxon>Streptomyces</taxon>
    </lineage>
</organism>